<dbReference type="AlphaFoldDB" id="A0A367EC31"/>
<organism evidence="3 4">
    <name type="scientific">Streptomyces reniochalinae</name>
    <dbReference type="NCBI Taxonomy" id="2250578"/>
    <lineage>
        <taxon>Bacteria</taxon>
        <taxon>Bacillati</taxon>
        <taxon>Actinomycetota</taxon>
        <taxon>Actinomycetes</taxon>
        <taxon>Kitasatosporales</taxon>
        <taxon>Streptomycetaceae</taxon>
        <taxon>Streptomyces</taxon>
    </lineage>
</organism>
<keyword evidence="2" id="KW-0812">Transmembrane</keyword>
<feature type="region of interest" description="Disordered" evidence="1">
    <location>
        <begin position="152"/>
        <end position="172"/>
    </location>
</feature>
<keyword evidence="2" id="KW-1133">Transmembrane helix</keyword>
<feature type="region of interest" description="Disordered" evidence="1">
    <location>
        <begin position="388"/>
        <end position="417"/>
    </location>
</feature>
<comment type="caution">
    <text evidence="3">The sequence shown here is derived from an EMBL/GenBank/DDBJ whole genome shotgun (WGS) entry which is preliminary data.</text>
</comment>
<proteinExistence type="predicted"/>
<dbReference type="EMBL" id="QOIM01000042">
    <property type="protein sequence ID" value="RCG14897.1"/>
    <property type="molecule type" value="Genomic_DNA"/>
</dbReference>
<reference evidence="3 4" key="1">
    <citation type="submission" date="2018-06" db="EMBL/GenBank/DDBJ databases">
        <title>Streptomyces reniochalinae sp. nov. and Streptomyces diacarnus sp. nov. from marine sponges.</title>
        <authorList>
            <person name="Li L."/>
        </authorList>
    </citation>
    <scope>NUCLEOTIDE SEQUENCE [LARGE SCALE GENOMIC DNA]</scope>
    <source>
        <strain evidence="3 4">LHW50302</strain>
    </source>
</reference>
<evidence type="ECO:0000256" key="2">
    <source>
        <dbReference type="SAM" id="Phobius"/>
    </source>
</evidence>
<feature type="transmembrane region" description="Helical" evidence="2">
    <location>
        <begin position="312"/>
        <end position="337"/>
    </location>
</feature>
<evidence type="ECO:0000313" key="4">
    <source>
        <dbReference type="Proteomes" id="UP000253507"/>
    </source>
</evidence>
<feature type="region of interest" description="Disordered" evidence="1">
    <location>
        <begin position="1"/>
        <end position="20"/>
    </location>
</feature>
<feature type="transmembrane region" description="Helical" evidence="2">
    <location>
        <begin position="357"/>
        <end position="377"/>
    </location>
</feature>
<evidence type="ECO:0000313" key="3">
    <source>
        <dbReference type="EMBL" id="RCG14897.1"/>
    </source>
</evidence>
<feature type="transmembrane region" description="Helical" evidence="2">
    <location>
        <begin position="233"/>
        <end position="257"/>
    </location>
</feature>
<keyword evidence="4" id="KW-1185">Reference proteome</keyword>
<name>A0A367EC31_9ACTN</name>
<dbReference type="Proteomes" id="UP000253507">
    <property type="component" value="Unassembled WGS sequence"/>
</dbReference>
<sequence>MFLSTQEDPAEAGNGRGDDAKAVLGLVADPGLSAELVDAIGQELPALLAEREDGPERWRVETSSQLLPLDEEGALPLLDIGRRQREEQGWDVTVLLTELPRRAGRQPIVADCHPEAGVGLVSLPALGAFRVRRRARDTIAYLVAAHLGNAGGARSAAEESGGERKSPGPALGFSYEIISDREERRADIEEDGSEDSDVQLGTQGESLHLVLTGARGKLRLLTGMVRANRPWRLVPSLSPALAGAAAGAAFGVFYSNIWQLADAFSTARLILVNAAAVLAMIVWLIFDNGLWESPRNRRLRSESALYNSVTTLTVSFGVFCMYLLLYAVTLLAAFVAIPTGYLATTLRHGAGIPDLATIAWLSASMGTIAGALGSGLAGEDAVRRAAYSERELERQAQRDKEEQRTDREATRAEEHES</sequence>
<dbReference type="OrthoDB" id="8477132at2"/>
<evidence type="ECO:0000256" key="1">
    <source>
        <dbReference type="SAM" id="MobiDB-lite"/>
    </source>
</evidence>
<protein>
    <recommendedName>
        <fullName evidence="5">DUF2267 domain-containing protein</fullName>
    </recommendedName>
</protein>
<feature type="transmembrane region" description="Helical" evidence="2">
    <location>
        <begin position="269"/>
        <end position="291"/>
    </location>
</feature>
<evidence type="ECO:0008006" key="5">
    <source>
        <dbReference type="Google" id="ProtNLM"/>
    </source>
</evidence>
<gene>
    <name evidence="3" type="ORF">DQ392_27890</name>
</gene>
<keyword evidence="2" id="KW-0472">Membrane</keyword>
<accession>A0A367EC31</accession>